<sequence length="225" mass="24028">EFKVEAADPSSHGSDLASVGKSAQVDSLGDNQHSKFQILRADSTYGLRFESGVTISPLESGHGKINMDCLGIERNTKLPIVGDDSVHSLDSKISTGFLLDGQRLDAKSNSKHQYAHVSNQMKNRDLHVVNDALSLNFVANGKTNSSVKSNVTGGVGNLVAINPYAYVGLLLSSGSNFEDIRHAGNGLSFDKSLSRIGTVARLHVNKSFARKNMGLSFADVVGNIK</sequence>
<reference evidence="2" key="1">
    <citation type="submission" date="2016-06" db="EMBL/GenBank/DDBJ databases">
        <title>Parallel loss of symbiosis genes in relatives of nitrogen-fixing non-legume Parasponia.</title>
        <authorList>
            <person name="Van Velzen R."/>
            <person name="Holmer R."/>
            <person name="Bu F."/>
            <person name="Rutten L."/>
            <person name="Van Zeijl A."/>
            <person name="Liu W."/>
            <person name="Santuari L."/>
            <person name="Cao Q."/>
            <person name="Sharma T."/>
            <person name="Shen D."/>
            <person name="Roswanjaya Y."/>
            <person name="Wardhani T."/>
            <person name="Kalhor M.S."/>
            <person name="Jansen J."/>
            <person name="Van den Hoogen J."/>
            <person name="Gungor B."/>
            <person name="Hartog M."/>
            <person name="Hontelez J."/>
            <person name="Verver J."/>
            <person name="Yang W.-C."/>
            <person name="Schijlen E."/>
            <person name="Repin R."/>
            <person name="Schilthuizen M."/>
            <person name="Schranz E."/>
            <person name="Heidstra R."/>
            <person name="Miyata K."/>
            <person name="Fedorova E."/>
            <person name="Kohlen W."/>
            <person name="Bisseling T."/>
            <person name="Smit S."/>
            <person name="Geurts R."/>
        </authorList>
    </citation>
    <scope>NUCLEOTIDE SEQUENCE [LARGE SCALE GENOMIC DNA]</scope>
    <source>
        <strain evidence="2">cv. WU1-14</strain>
    </source>
</reference>
<protein>
    <submittedName>
        <fullName evidence="1">Uncharacterized protein</fullName>
    </submittedName>
</protein>
<dbReference type="OrthoDB" id="10533912at2759"/>
<feature type="non-terminal residue" evidence="1">
    <location>
        <position position="1"/>
    </location>
</feature>
<dbReference type="EMBL" id="JXTB01000524">
    <property type="protein sequence ID" value="PON37596.1"/>
    <property type="molecule type" value="Genomic_DNA"/>
</dbReference>
<dbReference type="Proteomes" id="UP000237105">
    <property type="component" value="Unassembled WGS sequence"/>
</dbReference>
<dbReference type="AlphaFoldDB" id="A0A2P5AM06"/>
<evidence type="ECO:0000313" key="2">
    <source>
        <dbReference type="Proteomes" id="UP000237105"/>
    </source>
</evidence>
<organism evidence="1 2">
    <name type="scientific">Parasponia andersonii</name>
    <name type="common">Sponia andersonii</name>
    <dbReference type="NCBI Taxonomy" id="3476"/>
    <lineage>
        <taxon>Eukaryota</taxon>
        <taxon>Viridiplantae</taxon>
        <taxon>Streptophyta</taxon>
        <taxon>Embryophyta</taxon>
        <taxon>Tracheophyta</taxon>
        <taxon>Spermatophyta</taxon>
        <taxon>Magnoliopsida</taxon>
        <taxon>eudicotyledons</taxon>
        <taxon>Gunneridae</taxon>
        <taxon>Pentapetalae</taxon>
        <taxon>rosids</taxon>
        <taxon>fabids</taxon>
        <taxon>Rosales</taxon>
        <taxon>Cannabaceae</taxon>
        <taxon>Parasponia</taxon>
    </lineage>
</organism>
<evidence type="ECO:0000313" key="1">
    <source>
        <dbReference type="EMBL" id="PON37596.1"/>
    </source>
</evidence>
<name>A0A2P5AM06_PARAD</name>
<comment type="caution">
    <text evidence="1">The sequence shown here is derived from an EMBL/GenBank/DDBJ whole genome shotgun (WGS) entry which is preliminary data.</text>
</comment>
<proteinExistence type="predicted"/>
<accession>A0A2P5AM06</accession>
<gene>
    <name evidence="1" type="ORF">PanWU01x14_319170</name>
</gene>
<keyword evidence="2" id="KW-1185">Reference proteome</keyword>